<reference evidence="1 2" key="1">
    <citation type="submission" date="2018-10" db="EMBL/GenBank/DDBJ databases">
        <title>Genomic Encyclopedia of Archaeal and Bacterial Type Strains, Phase II (KMG-II): from individual species to whole genera.</title>
        <authorList>
            <person name="Goeker M."/>
        </authorList>
    </citation>
    <scope>NUCLEOTIDE SEQUENCE [LARGE SCALE GENOMIC DNA]</scope>
    <source>
        <strain evidence="1 2">RP-AC37</strain>
    </source>
</reference>
<evidence type="ECO:0008006" key="3">
    <source>
        <dbReference type="Google" id="ProtNLM"/>
    </source>
</evidence>
<sequence length="58" mass="6354">MSVAPDERAVVFHCPYCAEEDLRPSEASPRAWTCGACRRVFEVQLLAISADSAGKEAR</sequence>
<gene>
    <name evidence="1" type="ORF">CLV35_1396</name>
</gene>
<comment type="caution">
    <text evidence="1">The sequence shown here is derived from an EMBL/GenBank/DDBJ whole genome shotgun (WGS) entry which is preliminary data.</text>
</comment>
<dbReference type="EMBL" id="RBWV01000010">
    <property type="protein sequence ID" value="RKS77702.1"/>
    <property type="molecule type" value="Genomic_DNA"/>
</dbReference>
<evidence type="ECO:0000313" key="2">
    <source>
        <dbReference type="Proteomes" id="UP000281955"/>
    </source>
</evidence>
<protein>
    <recommendedName>
        <fullName evidence="3">Insertion element protein</fullName>
    </recommendedName>
</protein>
<accession>A0A420XS60</accession>
<organism evidence="1 2">
    <name type="scientific">Motilibacter peucedani</name>
    <dbReference type="NCBI Taxonomy" id="598650"/>
    <lineage>
        <taxon>Bacteria</taxon>
        <taxon>Bacillati</taxon>
        <taxon>Actinomycetota</taxon>
        <taxon>Actinomycetes</taxon>
        <taxon>Motilibacterales</taxon>
        <taxon>Motilibacteraceae</taxon>
        <taxon>Motilibacter</taxon>
    </lineage>
</organism>
<evidence type="ECO:0000313" key="1">
    <source>
        <dbReference type="EMBL" id="RKS77702.1"/>
    </source>
</evidence>
<dbReference type="OrthoDB" id="4243321at2"/>
<proteinExistence type="predicted"/>
<name>A0A420XS60_9ACTN</name>
<dbReference type="AlphaFoldDB" id="A0A420XS60"/>
<dbReference type="InParanoid" id="A0A420XS60"/>
<keyword evidence="2" id="KW-1185">Reference proteome</keyword>
<dbReference type="Proteomes" id="UP000281955">
    <property type="component" value="Unassembled WGS sequence"/>
</dbReference>